<feature type="domain" description="FHA" evidence="2">
    <location>
        <begin position="22"/>
        <end position="79"/>
    </location>
</feature>
<keyword evidence="4" id="KW-1185">Reference proteome</keyword>
<evidence type="ECO:0000259" key="2">
    <source>
        <dbReference type="PROSITE" id="PS50006"/>
    </source>
</evidence>
<gene>
    <name evidence="3" type="ORF">CSEC_0192</name>
</gene>
<dbReference type="AlphaFoldDB" id="A0A090CY05"/>
<keyword evidence="1" id="KW-0812">Transmembrane</keyword>
<evidence type="ECO:0000313" key="4">
    <source>
        <dbReference type="Proteomes" id="UP000031552"/>
    </source>
</evidence>
<dbReference type="InterPro" id="IPR000253">
    <property type="entry name" value="FHA_dom"/>
</dbReference>
<dbReference type="RefSeq" id="WP_041016531.1">
    <property type="nucleotide sequence ID" value="NZ_CCEJ010000001.1"/>
</dbReference>
<keyword evidence="1" id="KW-0472">Membrane</keyword>
<dbReference type="EMBL" id="CCEJ010000001">
    <property type="protein sequence ID" value="CDR33031.1"/>
    <property type="molecule type" value="Genomic_DNA"/>
</dbReference>
<dbReference type="STRING" id="1437425.CSEC_0192"/>
<dbReference type="SUPFAM" id="SSF49879">
    <property type="entry name" value="SMAD/FHA domain"/>
    <property type="match status" value="1"/>
</dbReference>
<reference evidence="3" key="1">
    <citation type="submission" date="2013-12" db="EMBL/GenBank/DDBJ databases">
        <authorList>
            <person name="Linke B."/>
        </authorList>
    </citation>
    <scope>NUCLEOTIDE SEQUENCE [LARGE SCALE GENOMIC DNA]</scope>
    <source>
        <strain evidence="3">CRIB-18</strain>
    </source>
</reference>
<dbReference type="Pfam" id="PF00498">
    <property type="entry name" value="FHA"/>
    <property type="match status" value="1"/>
</dbReference>
<feature type="transmembrane region" description="Helical" evidence="1">
    <location>
        <begin position="259"/>
        <end position="279"/>
    </location>
</feature>
<dbReference type="CDD" id="cd00060">
    <property type="entry name" value="FHA"/>
    <property type="match status" value="1"/>
</dbReference>
<sequence length="832" mass="94045">MIKLTLNPGKGELIYSFEKHQILIGRVGVSEIDIALKGDTIQPVHFKIQEEQDGRYSVHNFANDPFATLNGLPFGKRRLKNNDVLKVGEHCLVFEEKAAAHSYREFPSASLKEGVSPVLERTLKKASETESVFEEPKQTFFKSETRLIKKGYDEDLDLEDVLNAEGLPPIMSHEEIESLFTEWEELPEKELFAAKQEKSKEKEPIKEKTIAKPITILDLPDNSEEGVSEKAQSKNREDEKKSFFSEPINSYFGNTYFRIFAAVLIILITLILIIGGSIYNNLSSKQHQDEIEAARSVTDIALALVYAQVNHIHPRMQNWSDPQFLKTSLESVLSPHHPPSAVLDSQGKLNGKYLLRIYTSKDSSRFVLIAQSEPSFIPWVQASDSIAVDSNSMTLRRIKDLRVLNRLLINPDSLSPDGNDELATLINQGEIIPLSELSDKDNSNGYATPEDLHKVCKEGVNLIYNCPRYSQIGEKIMHKAIELAKEPNISDLKRLHDELKVIVKLKEPILYTTKGRLEALNAREALSNLMPKRRFLIAYLDYDEDAKKTVSKLLATDNGTSDDLENELIIDGVGSHKPLEALSKAVAYADKAPTRNAPFQLHEIDEEKPLFLKLKELAKERKAALSFMGESLIEIIQSEMKEEMTDFPNIFETLSNQFLEKTLETRDHLLKKLHELYLQDGEMALAEFIAYVDAAGLKGVAQPIKEPLANESGTSIPDGIDDETLNSILNIENAANLNELLAEIEKASLFIKKDNSDNPYHVLAIQNLVRNKVLEKLSFFILSGEGLPKDEFTNEGLSTLRTIFKKAWIFDPEEIDYFLSEYDLHIQENHET</sequence>
<dbReference type="Proteomes" id="UP000031552">
    <property type="component" value="Unassembled WGS sequence"/>
</dbReference>
<keyword evidence="1" id="KW-1133">Transmembrane helix</keyword>
<name>A0A090CY05_9BACT</name>
<dbReference type="Gene3D" id="2.60.200.20">
    <property type="match status" value="1"/>
</dbReference>
<reference evidence="3" key="2">
    <citation type="submission" date="2014-09" db="EMBL/GenBank/DDBJ databases">
        <title>Criblamydia sequanensis harbors a mega-plasmid encoding arsenite resistance.</title>
        <authorList>
            <person name="Bertelli C."/>
            <person name="Goesmann A."/>
            <person name="Greub G."/>
        </authorList>
    </citation>
    <scope>NUCLEOTIDE SEQUENCE [LARGE SCALE GENOMIC DNA]</scope>
    <source>
        <strain evidence="3">CRIB-18</strain>
    </source>
</reference>
<dbReference type="PROSITE" id="PS50006">
    <property type="entry name" value="FHA_DOMAIN"/>
    <property type="match status" value="1"/>
</dbReference>
<protein>
    <recommendedName>
        <fullName evidence="2">FHA domain-containing protein</fullName>
    </recommendedName>
</protein>
<dbReference type="OrthoDB" id="21876at2"/>
<proteinExistence type="predicted"/>
<dbReference type="eggNOG" id="COG1716">
    <property type="taxonomic scope" value="Bacteria"/>
</dbReference>
<accession>A0A090CY05</accession>
<dbReference type="InterPro" id="IPR008984">
    <property type="entry name" value="SMAD_FHA_dom_sf"/>
</dbReference>
<comment type="caution">
    <text evidence="3">The sequence shown here is derived from an EMBL/GenBank/DDBJ whole genome shotgun (WGS) entry which is preliminary data.</text>
</comment>
<evidence type="ECO:0000256" key="1">
    <source>
        <dbReference type="SAM" id="Phobius"/>
    </source>
</evidence>
<organism evidence="3 4">
    <name type="scientific">Candidatus Criblamydia sequanensis CRIB-18</name>
    <dbReference type="NCBI Taxonomy" id="1437425"/>
    <lineage>
        <taxon>Bacteria</taxon>
        <taxon>Pseudomonadati</taxon>
        <taxon>Chlamydiota</taxon>
        <taxon>Chlamydiia</taxon>
        <taxon>Parachlamydiales</taxon>
        <taxon>Candidatus Criblamydiaceae</taxon>
        <taxon>Candidatus Criblamydia</taxon>
    </lineage>
</organism>
<evidence type="ECO:0000313" key="3">
    <source>
        <dbReference type="EMBL" id="CDR33031.1"/>
    </source>
</evidence>